<evidence type="ECO:0000313" key="3">
    <source>
        <dbReference type="EMBL" id="MBF4769903.1"/>
    </source>
</evidence>
<evidence type="ECO:0000256" key="1">
    <source>
        <dbReference type="SAM" id="SignalP"/>
    </source>
</evidence>
<dbReference type="InterPro" id="IPR000073">
    <property type="entry name" value="AB_hydrolase_1"/>
</dbReference>
<dbReference type="Gene3D" id="3.40.50.1820">
    <property type="entry name" value="alpha/beta hydrolase"/>
    <property type="match status" value="1"/>
</dbReference>
<name>A0A930YK61_9ACTN</name>
<comment type="caution">
    <text evidence="3">The sequence shown here is derived from an EMBL/GenBank/DDBJ whole genome shotgun (WGS) entry which is preliminary data.</text>
</comment>
<protein>
    <submittedName>
        <fullName evidence="3">Alpha/beta hydrolase</fullName>
    </submittedName>
</protein>
<gene>
    <name evidence="3" type="ORF">ISU10_19195</name>
</gene>
<feature type="domain" description="AB hydrolase-1" evidence="2">
    <location>
        <begin position="99"/>
        <end position="225"/>
    </location>
</feature>
<dbReference type="Proteomes" id="UP000660668">
    <property type="component" value="Unassembled WGS sequence"/>
</dbReference>
<organism evidence="3 4">
    <name type="scientific">Nocardioides agariphilus</name>
    <dbReference type="NCBI Taxonomy" id="433664"/>
    <lineage>
        <taxon>Bacteria</taxon>
        <taxon>Bacillati</taxon>
        <taxon>Actinomycetota</taxon>
        <taxon>Actinomycetes</taxon>
        <taxon>Propionibacteriales</taxon>
        <taxon>Nocardioidaceae</taxon>
        <taxon>Nocardioides</taxon>
    </lineage>
</organism>
<dbReference type="RefSeq" id="WP_194698051.1">
    <property type="nucleotide sequence ID" value="NZ_JADKPO010000034.1"/>
</dbReference>
<keyword evidence="4" id="KW-1185">Reference proteome</keyword>
<accession>A0A930YK61</accession>
<dbReference type="AlphaFoldDB" id="A0A930YK61"/>
<dbReference type="PROSITE" id="PS51257">
    <property type="entry name" value="PROKAR_LIPOPROTEIN"/>
    <property type="match status" value="1"/>
</dbReference>
<dbReference type="SUPFAM" id="SSF53474">
    <property type="entry name" value="alpha/beta-Hydrolases"/>
    <property type="match status" value="1"/>
</dbReference>
<sequence length="460" mass="48133">MRIRQKARVAVALALLAVGTGCSSDPGEPASGPTYERVACPDDVEVLVVPEHECGFVRPDRDGSLQIFVVSVEPPEPSDLSPVLETGVDLGMTPSYGGLAPIAQRTGRRVVIVDLPGTGHSLPSLDCPGVDGLGDAAAESAVIAAVEECRRQVESAGIDPLMVTPERLGEALYAVTRALDVPHWVVMGHGTTAEAGRQLALAHPGRVEALVLDSVVVDPAARTRDVVASIAGSCREDRRCRRTYGDLTETWQRASQQLAREPISVDIPGTTTTISIDAANLDRAIRWLVAPAATGPGLLPALLAEAAAGRPGPQLQLFADTLSVAPPLCVGYVPKCETQQRLVIGSTLSAMCPTMAETAAWSAACNAWGVSAAPADLKPLTGVPTLALFGTHDPFASPSAIRERLAALAPDAFVVEQASGAHNVLGSECPRLVRNEWLATAVRDPPPELACLADPIDFQP</sequence>
<dbReference type="Pfam" id="PF00561">
    <property type="entry name" value="Abhydrolase_1"/>
    <property type="match status" value="1"/>
</dbReference>
<dbReference type="InterPro" id="IPR029058">
    <property type="entry name" value="AB_hydrolase_fold"/>
</dbReference>
<proteinExistence type="predicted"/>
<feature type="signal peptide" evidence="1">
    <location>
        <begin position="1"/>
        <end position="24"/>
    </location>
</feature>
<evidence type="ECO:0000313" key="4">
    <source>
        <dbReference type="Proteomes" id="UP000660668"/>
    </source>
</evidence>
<evidence type="ECO:0000259" key="2">
    <source>
        <dbReference type="Pfam" id="PF00561"/>
    </source>
</evidence>
<dbReference type="GO" id="GO:0016787">
    <property type="term" value="F:hydrolase activity"/>
    <property type="evidence" value="ECO:0007669"/>
    <property type="project" value="UniProtKB-KW"/>
</dbReference>
<keyword evidence="3" id="KW-0378">Hydrolase</keyword>
<reference evidence="3" key="1">
    <citation type="submission" date="2020-11" db="EMBL/GenBank/DDBJ databases">
        <title>Nocardioides cynanchi sp. nov., isolated from soil of rhizosphere of Cynanchum wilfordii.</title>
        <authorList>
            <person name="Lee J.-S."/>
            <person name="Suh M.K."/>
            <person name="Kim J.-S."/>
        </authorList>
    </citation>
    <scope>NUCLEOTIDE SEQUENCE</scope>
    <source>
        <strain evidence="3">KCTC 19276</strain>
    </source>
</reference>
<dbReference type="EMBL" id="JADKPO010000034">
    <property type="protein sequence ID" value="MBF4769903.1"/>
    <property type="molecule type" value="Genomic_DNA"/>
</dbReference>
<keyword evidence="1" id="KW-0732">Signal</keyword>
<feature type="chain" id="PRO_5037875033" evidence="1">
    <location>
        <begin position="25"/>
        <end position="460"/>
    </location>
</feature>